<dbReference type="RefSeq" id="WP_109415644.1">
    <property type="nucleotide sequence ID" value="NZ_QEAS01000007.1"/>
</dbReference>
<dbReference type="AlphaFoldDB" id="A0A2U2PH98"/>
<dbReference type="InterPro" id="IPR013653">
    <property type="entry name" value="GCN5-like_dom"/>
</dbReference>
<evidence type="ECO:0000313" key="2">
    <source>
        <dbReference type="EMBL" id="PWG80788.1"/>
    </source>
</evidence>
<dbReference type="Proteomes" id="UP000245647">
    <property type="component" value="Unassembled WGS sequence"/>
</dbReference>
<feature type="domain" description="GCN5-related N-acetyltransferase Rv2170-like" evidence="1">
    <location>
        <begin position="211"/>
        <end position="272"/>
    </location>
</feature>
<name>A0A2U2PH98_9SPHI</name>
<proteinExistence type="predicted"/>
<dbReference type="Gene3D" id="3.40.630.30">
    <property type="match status" value="1"/>
</dbReference>
<keyword evidence="3" id="KW-1185">Reference proteome</keyword>
<protein>
    <recommendedName>
        <fullName evidence="1">GCN5-related N-acetyltransferase Rv2170-like domain-containing protein</fullName>
    </recommendedName>
</protein>
<evidence type="ECO:0000313" key="3">
    <source>
        <dbReference type="Proteomes" id="UP000245647"/>
    </source>
</evidence>
<dbReference type="SUPFAM" id="SSF55729">
    <property type="entry name" value="Acyl-CoA N-acyltransferases (Nat)"/>
    <property type="match status" value="1"/>
</dbReference>
<dbReference type="OrthoDB" id="9803233at2"/>
<reference evidence="2 3" key="1">
    <citation type="submission" date="2018-04" db="EMBL/GenBank/DDBJ databases">
        <title>Pedobacter chongqingensis sp. nov., isolated from a rottenly hemp rope.</title>
        <authorList>
            <person name="Cai Y."/>
        </authorList>
    </citation>
    <scope>NUCLEOTIDE SEQUENCE [LARGE SCALE GENOMIC DNA]</scope>
    <source>
        <strain evidence="2 3">FJ4-8</strain>
    </source>
</reference>
<dbReference type="GO" id="GO:0016747">
    <property type="term" value="F:acyltransferase activity, transferring groups other than amino-acyl groups"/>
    <property type="evidence" value="ECO:0007669"/>
    <property type="project" value="InterPro"/>
</dbReference>
<accession>A0A2U2PH98</accession>
<dbReference type="InterPro" id="IPR016181">
    <property type="entry name" value="Acyl_CoA_acyltransferase"/>
</dbReference>
<organism evidence="2 3">
    <name type="scientific">Pararcticibacter amylolyticus</name>
    <dbReference type="NCBI Taxonomy" id="2173175"/>
    <lineage>
        <taxon>Bacteria</taxon>
        <taxon>Pseudomonadati</taxon>
        <taxon>Bacteroidota</taxon>
        <taxon>Sphingobacteriia</taxon>
        <taxon>Sphingobacteriales</taxon>
        <taxon>Sphingobacteriaceae</taxon>
        <taxon>Pararcticibacter</taxon>
    </lineage>
</organism>
<comment type="caution">
    <text evidence="2">The sequence shown here is derived from an EMBL/GenBank/DDBJ whole genome shotgun (WGS) entry which is preliminary data.</text>
</comment>
<dbReference type="EMBL" id="QEAS01000007">
    <property type="protein sequence ID" value="PWG80788.1"/>
    <property type="molecule type" value="Genomic_DNA"/>
</dbReference>
<dbReference type="Pfam" id="PF08445">
    <property type="entry name" value="FR47"/>
    <property type="match status" value="1"/>
</dbReference>
<sequence length="283" mass="32287">MFKIVEYPKVQDFFNENKKVVYKNRLAHYHLIQYFDELNAGRQSVYQAYNIVDDDDGNVIAVWGDSVYYLYALKWSDTILDGLLTKIDVAKYTKRFSFCGTDKLILELFGKSGVAYEIFKQRVLFECKQVKPLTKPCNGAAFFSTTADLDTVAEMTYRYGVEEWGVREGRDLNHARQLSYQSILQETSCHWESAGKITTMASVLDSDTELPIIGSLYTNPQDRGKGYAKCLVHEITRQITTNGDGKCGIVSDASDPVTNRMFQEIGFEEISRYIAVHTTRETV</sequence>
<evidence type="ECO:0000259" key="1">
    <source>
        <dbReference type="Pfam" id="PF08445"/>
    </source>
</evidence>
<gene>
    <name evidence="2" type="ORF">DDR33_10035</name>
</gene>